<evidence type="ECO:0000256" key="2">
    <source>
        <dbReference type="ARBA" id="ARBA00022803"/>
    </source>
</evidence>
<dbReference type="SMART" id="SM00028">
    <property type="entry name" value="TPR"/>
    <property type="match status" value="3"/>
</dbReference>
<evidence type="ECO:0000256" key="1">
    <source>
        <dbReference type="ARBA" id="ARBA00022737"/>
    </source>
</evidence>
<evidence type="ECO:0000313" key="7">
    <source>
        <dbReference type="Proteomes" id="UP001164746"/>
    </source>
</evidence>
<dbReference type="Pfam" id="PF13181">
    <property type="entry name" value="TPR_8"/>
    <property type="match status" value="1"/>
</dbReference>
<feature type="coiled-coil region" evidence="4">
    <location>
        <begin position="13"/>
        <end position="44"/>
    </location>
</feature>
<reference evidence="6" key="1">
    <citation type="submission" date="2022-11" db="EMBL/GenBank/DDBJ databases">
        <title>Centuries of genome instability and evolution in soft-shell clam transmissible cancer (bioRxiv).</title>
        <authorList>
            <person name="Hart S.F.M."/>
            <person name="Yonemitsu M.A."/>
            <person name="Giersch R.M."/>
            <person name="Beal B.F."/>
            <person name="Arriagada G."/>
            <person name="Davis B.W."/>
            <person name="Ostrander E.A."/>
            <person name="Goff S.P."/>
            <person name="Metzger M.J."/>
        </authorList>
    </citation>
    <scope>NUCLEOTIDE SEQUENCE</scope>
    <source>
        <strain evidence="6">MELC-2E11</strain>
        <tissue evidence="6">Siphon/mantle</tissue>
    </source>
</reference>
<dbReference type="Pfam" id="PF16669">
    <property type="entry name" value="TTC5_OB"/>
    <property type="match status" value="1"/>
</dbReference>
<dbReference type="PROSITE" id="PS50005">
    <property type="entry name" value="TPR"/>
    <property type="match status" value="1"/>
</dbReference>
<dbReference type="Gene3D" id="2.40.50.550">
    <property type="match status" value="1"/>
</dbReference>
<keyword evidence="2 3" id="KW-0802">TPR repeat</keyword>
<accession>A0ABY7ER64</accession>
<evidence type="ECO:0000313" key="6">
    <source>
        <dbReference type="EMBL" id="WAR11624.1"/>
    </source>
</evidence>
<keyword evidence="7" id="KW-1185">Reference proteome</keyword>
<dbReference type="PANTHER" id="PTHR14027">
    <property type="entry name" value="RNA POLYMERASE-ASSOCIATED PROTEIN CTR9"/>
    <property type="match status" value="1"/>
</dbReference>
<dbReference type="SUPFAM" id="SSF48452">
    <property type="entry name" value="TPR-like"/>
    <property type="match status" value="1"/>
</dbReference>
<dbReference type="PANTHER" id="PTHR14027:SF2">
    <property type="entry name" value="RNA POLYMERASE-ASSOCIATED PROTEIN CTR9 HOMOLOG"/>
    <property type="match status" value="1"/>
</dbReference>
<sequence length="415" mass="45979">MAANSESKQELHAKKAVDRANDVKKLMEETLQEVEAAKDKITNKAEYNMLLGRILNVMPDYDEKAYEYLSKAVKLDPKLVDAWNQLGELYWKKGDISNARNCFTGALTHSKNKLSLRSLSMVLRQVNVTPAEKIALIEESVEKAKEAVQMDISDGESWLILGNAYFSLFFSKGQNPKILTQAMSAYKQAEKDVVAKNNPDLHFNRSSVYKFEENYQAALEGYAHAALLDPGWTDPNVQEQRLLTYLASVAEMVQAKGKVRGKRLQTLSQSPRDSALGPYAGGSYTSAAGKTIKLMRCSFKELEVGLNAEKIVLGKVACTVPNAELVPFTFCMLDEAEMCMPVNVYNLAQGSGVKIGDTVAIPEPFIQHIKVSHKGKEFDYLSVRVSTPVVLVVNGRKLGRDKQVGTVLVVDNLCD</sequence>
<keyword evidence="1" id="KW-0677">Repeat</keyword>
<dbReference type="Proteomes" id="UP001164746">
    <property type="component" value="Chromosome 8"/>
</dbReference>
<keyword evidence="4" id="KW-0175">Coiled coil</keyword>
<name>A0ABY7ER64_MYAAR</name>
<dbReference type="InterPro" id="IPR038645">
    <property type="entry name" value="TTC5_OB_sf"/>
</dbReference>
<organism evidence="6 7">
    <name type="scientific">Mya arenaria</name>
    <name type="common">Soft-shell clam</name>
    <dbReference type="NCBI Taxonomy" id="6604"/>
    <lineage>
        <taxon>Eukaryota</taxon>
        <taxon>Metazoa</taxon>
        <taxon>Spiralia</taxon>
        <taxon>Lophotrochozoa</taxon>
        <taxon>Mollusca</taxon>
        <taxon>Bivalvia</taxon>
        <taxon>Autobranchia</taxon>
        <taxon>Heteroconchia</taxon>
        <taxon>Euheterodonta</taxon>
        <taxon>Imparidentia</taxon>
        <taxon>Neoheterodontei</taxon>
        <taxon>Myida</taxon>
        <taxon>Myoidea</taxon>
        <taxon>Myidae</taxon>
        <taxon>Mya</taxon>
    </lineage>
</organism>
<dbReference type="EMBL" id="CP111019">
    <property type="protein sequence ID" value="WAR11624.1"/>
    <property type="molecule type" value="Genomic_DNA"/>
</dbReference>
<gene>
    <name evidence="6" type="ORF">MAR_025804</name>
</gene>
<evidence type="ECO:0000259" key="5">
    <source>
        <dbReference type="Pfam" id="PF16669"/>
    </source>
</evidence>
<proteinExistence type="predicted"/>
<dbReference type="InterPro" id="IPR011990">
    <property type="entry name" value="TPR-like_helical_dom_sf"/>
</dbReference>
<evidence type="ECO:0000256" key="3">
    <source>
        <dbReference type="PROSITE-ProRule" id="PRU00339"/>
    </source>
</evidence>
<dbReference type="InterPro" id="IPR019734">
    <property type="entry name" value="TPR_rpt"/>
</dbReference>
<dbReference type="InterPro" id="IPR031101">
    <property type="entry name" value="Ctr9"/>
</dbReference>
<protein>
    <submittedName>
        <fullName evidence="6">TTC5-like protein</fullName>
    </submittedName>
</protein>
<dbReference type="Gene3D" id="1.25.40.10">
    <property type="entry name" value="Tetratricopeptide repeat domain"/>
    <property type="match status" value="1"/>
</dbReference>
<dbReference type="InterPro" id="IPR032076">
    <property type="entry name" value="TTC5_OB"/>
</dbReference>
<feature type="repeat" description="TPR" evidence="3">
    <location>
        <begin position="80"/>
        <end position="113"/>
    </location>
</feature>
<evidence type="ECO:0000256" key="4">
    <source>
        <dbReference type="SAM" id="Coils"/>
    </source>
</evidence>
<feature type="domain" description="Tetratricopeptide repeat protein 5 OB fold" evidence="5">
    <location>
        <begin position="294"/>
        <end position="405"/>
    </location>
</feature>